<keyword evidence="2" id="KW-0808">Transferase</keyword>
<dbReference type="InterPro" id="IPR007345">
    <property type="entry name" value="Polysacch_pyruvyl_Trfase"/>
</dbReference>
<dbReference type="EMBL" id="VLKK01000006">
    <property type="protein sequence ID" value="TWH93781.1"/>
    <property type="molecule type" value="Genomic_DNA"/>
</dbReference>
<dbReference type="AlphaFoldDB" id="A0A562KEG6"/>
<name>A0A562KEG6_SPHWJ</name>
<feature type="domain" description="Polysaccharide pyruvyl transferase" evidence="1">
    <location>
        <begin position="25"/>
        <end position="296"/>
    </location>
</feature>
<sequence>MHGTQTITPMRVQRLGVLTFHRCINYGSYWQARCLVEGLRGMGADAVLLDHQSTRVERAELRCAFRPVLPTRTPRSDFPAYARKARKFRQAFERLPLSPAFPLDRPEEIQDYDSVVVGSDEVWNLQHPWYGGCATFYGAGISARLVAYAASFGNHDAANGLSEHWARRLRNFAALSVRDANSREIVRGALGYEAELVLDPCLQFPPPRAAEAREDKAYVALYGHNFPTWLSEPVRRWARSTGRRVLSIGYRNDWADEQRIAAGPEAFSDLIAGADAVVTNFFHGCVFALLNKRPFITAPSPYRVNKVRGLMHSLGTEERMISEATDDPAYARLLEEPMDAAVDARITAWRRHSEAYLRRAVMPS</sequence>
<proteinExistence type="predicted"/>
<organism evidence="2 3">
    <name type="scientific">Sphingobium wenxiniae (strain DSM 21828 / CGMCC 1.7748 / JZ-1)</name>
    <dbReference type="NCBI Taxonomy" id="595605"/>
    <lineage>
        <taxon>Bacteria</taxon>
        <taxon>Pseudomonadati</taxon>
        <taxon>Pseudomonadota</taxon>
        <taxon>Alphaproteobacteria</taxon>
        <taxon>Sphingomonadales</taxon>
        <taxon>Sphingomonadaceae</taxon>
        <taxon>Sphingobium</taxon>
    </lineage>
</organism>
<evidence type="ECO:0000313" key="3">
    <source>
        <dbReference type="Proteomes" id="UP000316624"/>
    </source>
</evidence>
<comment type="caution">
    <text evidence="2">The sequence shown here is derived from an EMBL/GenBank/DDBJ whole genome shotgun (WGS) entry which is preliminary data.</text>
</comment>
<keyword evidence="3" id="KW-1185">Reference proteome</keyword>
<evidence type="ECO:0000313" key="2">
    <source>
        <dbReference type="EMBL" id="TWH93781.1"/>
    </source>
</evidence>
<evidence type="ECO:0000259" key="1">
    <source>
        <dbReference type="Pfam" id="PF04230"/>
    </source>
</evidence>
<dbReference type="Proteomes" id="UP000316624">
    <property type="component" value="Unassembled WGS sequence"/>
</dbReference>
<dbReference type="RefSeq" id="WP_242003318.1">
    <property type="nucleotide sequence ID" value="NZ_JACIIY010000004.1"/>
</dbReference>
<dbReference type="Pfam" id="PF04230">
    <property type="entry name" value="PS_pyruv_trans"/>
    <property type="match status" value="1"/>
</dbReference>
<protein>
    <submittedName>
        <fullName evidence="2">Polysaccharide pyruvyl transferase WcaK-like protein</fullName>
    </submittedName>
</protein>
<reference evidence="2 3" key="1">
    <citation type="journal article" date="2015" name="Stand. Genomic Sci.">
        <title>Genomic Encyclopedia of Bacterial and Archaeal Type Strains, Phase III: the genomes of soil and plant-associated and newly described type strains.</title>
        <authorList>
            <person name="Whitman W.B."/>
            <person name="Woyke T."/>
            <person name="Klenk H.P."/>
            <person name="Zhou Y."/>
            <person name="Lilburn T.G."/>
            <person name="Beck B.J."/>
            <person name="De Vos P."/>
            <person name="Vandamme P."/>
            <person name="Eisen J.A."/>
            <person name="Garrity G."/>
            <person name="Hugenholtz P."/>
            <person name="Kyrpides N.C."/>
        </authorList>
    </citation>
    <scope>NUCLEOTIDE SEQUENCE [LARGE SCALE GENOMIC DNA]</scope>
    <source>
        <strain evidence="2 3">CGMCC 1.7748</strain>
    </source>
</reference>
<accession>A0A562KEG6</accession>
<gene>
    <name evidence="2" type="ORF">IQ35_01990</name>
</gene>
<dbReference type="GO" id="GO:0016740">
    <property type="term" value="F:transferase activity"/>
    <property type="evidence" value="ECO:0007669"/>
    <property type="project" value="UniProtKB-KW"/>
</dbReference>